<evidence type="ECO:0008006" key="5">
    <source>
        <dbReference type="Google" id="ProtNLM"/>
    </source>
</evidence>
<evidence type="ECO:0000256" key="1">
    <source>
        <dbReference type="SAM" id="SignalP"/>
    </source>
</evidence>
<dbReference type="Gene3D" id="3.30.1830.10">
    <property type="entry name" value="YehR-like"/>
    <property type="match status" value="1"/>
</dbReference>
<feature type="chain" id="PRO_5012510051" description="Lipoprotein" evidence="1">
    <location>
        <begin position="25"/>
        <end position="129"/>
    </location>
</feature>
<dbReference type="OrthoDB" id="6586670at2"/>
<evidence type="ECO:0000313" key="4">
    <source>
        <dbReference type="Proteomes" id="UP000196151"/>
    </source>
</evidence>
<accession>A0A200J8E5</accession>
<dbReference type="AlphaFoldDB" id="A0A200J8E5"/>
<dbReference type="EMBL" id="CP147246">
    <property type="protein sequence ID" value="WYJ93970.1"/>
    <property type="molecule type" value="Genomic_DNA"/>
</dbReference>
<dbReference type="EMBL" id="NIBQ01000002">
    <property type="protein sequence ID" value="OUZ32897.1"/>
    <property type="molecule type" value="Genomic_DNA"/>
</dbReference>
<reference evidence="3" key="3">
    <citation type="submission" date="2024-03" db="EMBL/GenBank/DDBJ databases">
        <title>The Genome Sequence of Enterococcus sp. DIV0238c.</title>
        <authorList>
            <consortium name="The Broad Institute Genomics Platform"/>
            <consortium name="The Broad Institute Microbial Omics Core"/>
            <consortium name="The Broad Institute Genomic Center for Infectious Diseases"/>
            <person name="Earl A."/>
            <person name="Manson A."/>
            <person name="Gilmore M."/>
            <person name="Schwartman J."/>
            <person name="Shea T."/>
            <person name="Abouelleil A."/>
            <person name="Cao P."/>
            <person name="Chapman S."/>
            <person name="Cusick C."/>
            <person name="Young S."/>
            <person name="Neafsey D."/>
            <person name="Nusbaum C."/>
            <person name="Birren B."/>
        </authorList>
    </citation>
    <scope>NUCLEOTIDE SEQUENCE</scope>
    <source>
        <strain evidence="3">9D6_DIV0238</strain>
    </source>
</reference>
<name>A0A200J8E5_9ENTE</name>
<proteinExistence type="predicted"/>
<keyword evidence="4" id="KW-1185">Reference proteome</keyword>
<dbReference type="PROSITE" id="PS51257">
    <property type="entry name" value="PROKAR_LIPOPROTEIN"/>
    <property type="match status" value="1"/>
</dbReference>
<protein>
    <recommendedName>
        <fullName evidence="5">Lipoprotein</fullName>
    </recommendedName>
</protein>
<dbReference type="Proteomes" id="UP000196151">
    <property type="component" value="Chromosome"/>
</dbReference>
<keyword evidence="1" id="KW-0732">Signal</keyword>
<feature type="signal peptide" evidence="1">
    <location>
        <begin position="1"/>
        <end position="24"/>
    </location>
</feature>
<dbReference type="SUPFAM" id="SSF160704">
    <property type="entry name" value="YehR-like"/>
    <property type="match status" value="1"/>
</dbReference>
<reference evidence="2" key="1">
    <citation type="submission" date="2017-05" db="EMBL/GenBank/DDBJ databases">
        <title>The Genome Sequence of Enterococcus sp. 9D6_DIV0238.</title>
        <authorList>
            <consortium name="The Broad Institute Genomics Platform"/>
            <consortium name="The Broad Institute Genomic Center for Infectious Diseases"/>
            <person name="Earl A."/>
            <person name="Manson A."/>
            <person name="Schwartman J."/>
            <person name="Gilmore M."/>
            <person name="Abouelleil A."/>
            <person name="Cao P."/>
            <person name="Chapman S."/>
            <person name="Cusick C."/>
            <person name="Shea T."/>
            <person name="Young S."/>
            <person name="Neafsey D."/>
            <person name="Nusbaum C."/>
            <person name="Birren B."/>
        </authorList>
    </citation>
    <scope>NUCLEOTIDE SEQUENCE [LARGE SCALE GENOMIC DNA]</scope>
    <source>
        <strain evidence="2">9D6_DIV0238</strain>
    </source>
</reference>
<gene>
    <name evidence="3" type="ORF">A5889_001472</name>
    <name evidence="2" type="ORF">A5889_001606</name>
</gene>
<sequence>MKKILGVISVFVMLLVLVACGGKAETTTFTQSPVAGTEVSIIVEHKGDKITGASAKAVFDNEKLMITDEAASEQVVEAFKSSSNLEDVKVKYSKKETVITYDAPAGSVKSGTSFKAGEKELTDMGFEKK</sequence>
<organism evidence="2">
    <name type="scientific">Candidatus Enterococcus dunnyi</name>
    <dbReference type="NCBI Taxonomy" id="1834192"/>
    <lineage>
        <taxon>Bacteria</taxon>
        <taxon>Bacillati</taxon>
        <taxon>Bacillota</taxon>
        <taxon>Bacilli</taxon>
        <taxon>Lactobacillales</taxon>
        <taxon>Enterococcaceae</taxon>
        <taxon>Enterococcus</taxon>
    </lineage>
</organism>
<dbReference type="InterPro" id="IPR036699">
    <property type="entry name" value="YehR-like_sf"/>
</dbReference>
<evidence type="ECO:0000313" key="2">
    <source>
        <dbReference type="EMBL" id="OUZ32897.1"/>
    </source>
</evidence>
<reference evidence="3" key="2">
    <citation type="submission" date="2017-05" db="EMBL/GenBank/DDBJ databases">
        <authorList>
            <consortium name="The Broad Institute Genomics Platform"/>
            <consortium name="The Broad Institute Genomic Center for Infectious Diseases"/>
            <person name="Earl A."/>
            <person name="Manson A."/>
            <person name="Schwartman J."/>
            <person name="Gilmore M."/>
            <person name="Abouelleil A."/>
            <person name="Cao P."/>
            <person name="Chapman S."/>
            <person name="Cusick C."/>
            <person name="Shea T."/>
            <person name="Young S."/>
            <person name="Neafsey D."/>
            <person name="Nusbaum C."/>
            <person name="Birren B."/>
        </authorList>
    </citation>
    <scope>NUCLEOTIDE SEQUENCE</scope>
    <source>
        <strain evidence="3">9D6_DIV0238</strain>
    </source>
</reference>
<dbReference type="RefSeq" id="WP_087640731.1">
    <property type="nucleotide sequence ID" value="NZ_CP147246.1"/>
</dbReference>
<evidence type="ECO:0000313" key="3">
    <source>
        <dbReference type="EMBL" id="WYJ93970.1"/>
    </source>
</evidence>